<feature type="region of interest" description="Disordered" evidence="2">
    <location>
        <begin position="210"/>
        <end position="230"/>
    </location>
</feature>
<dbReference type="InterPro" id="IPR037293">
    <property type="entry name" value="Gal_Oxidase_central_sf"/>
</dbReference>
<name>A0A6A7AHZ4_9PLEO</name>
<feature type="chain" id="PRO_5025518070" evidence="3">
    <location>
        <begin position="23"/>
        <end position="736"/>
    </location>
</feature>
<feature type="signal peptide" evidence="3">
    <location>
        <begin position="1"/>
        <end position="22"/>
    </location>
</feature>
<dbReference type="SUPFAM" id="SSF50965">
    <property type="entry name" value="Galactose oxidase, central domain"/>
    <property type="match status" value="1"/>
</dbReference>
<evidence type="ECO:0000313" key="6">
    <source>
        <dbReference type="Proteomes" id="UP000799424"/>
    </source>
</evidence>
<feature type="compositionally biased region" description="Pro residues" evidence="2">
    <location>
        <begin position="214"/>
        <end position="230"/>
    </location>
</feature>
<reference evidence="5" key="1">
    <citation type="journal article" date="2020" name="Stud. Mycol.">
        <title>101 Dothideomycetes genomes: a test case for predicting lifestyles and emergence of pathogens.</title>
        <authorList>
            <person name="Haridas S."/>
            <person name="Albert R."/>
            <person name="Binder M."/>
            <person name="Bloem J."/>
            <person name="Labutti K."/>
            <person name="Salamov A."/>
            <person name="Andreopoulos B."/>
            <person name="Baker S."/>
            <person name="Barry K."/>
            <person name="Bills G."/>
            <person name="Bluhm B."/>
            <person name="Cannon C."/>
            <person name="Castanera R."/>
            <person name="Culley D."/>
            <person name="Daum C."/>
            <person name="Ezra D."/>
            <person name="Gonzalez J."/>
            <person name="Henrissat B."/>
            <person name="Kuo A."/>
            <person name="Liang C."/>
            <person name="Lipzen A."/>
            <person name="Lutzoni F."/>
            <person name="Magnuson J."/>
            <person name="Mondo S."/>
            <person name="Nolan M."/>
            <person name="Ohm R."/>
            <person name="Pangilinan J."/>
            <person name="Park H.-J."/>
            <person name="Ramirez L."/>
            <person name="Alfaro M."/>
            <person name="Sun H."/>
            <person name="Tritt A."/>
            <person name="Yoshinaga Y."/>
            <person name="Zwiers L.-H."/>
            <person name="Turgeon B."/>
            <person name="Goodwin S."/>
            <person name="Spatafora J."/>
            <person name="Crous P."/>
            <person name="Grigoriev I."/>
        </authorList>
    </citation>
    <scope>NUCLEOTIDE SEQUENCE</scope>
    <source>
        <strain evidence="5">CBS 113818</strain>
    </source>
</reference>
<dbReference type="Pfam" id="PF00024">
    <property type="entry name" value="PAN_1"/>
    <property type="match status" value="2"/>
</dbReference>
<dbReference type="PROSITE" id="PS50948">
    <property type="entry name" value="PAN"/>
    <property type="match status" value="1"/>
</dbReference>
<dbReference type="Gene3D" id="3.50.4.10">
    <property type="entry name" value="Hepatocyte Growth Factor"/>
    <property type="match status" value="2"/>
</dbReference>
<evidence type="ECO:0000259" key="4">
    <source>
        <dbReference type="PROSITE" id="PS50948"/>
    </source>
</evidence>
<dbReference type="CDD" id="cd02851">
    <property type="entry name" value="E_set_GO_C"/>
    <property type="match status" value="1"/>
</dbReference>
<dbReference type="SMART" id="SM00612">
    <property type="entry name" value="Kelch"/>
    <property type="match status" value="3"/>
</dbReference>
<dbReference type="InterPro" id="IPR013783">
    <property type="entry name" value="Ig-like_fold"/>
</dbReference>
<dbReference type="SUPFAM" id="SSF81296">
    <property type="entry name" value="E set domains"/>
    <property type="match status" value="1"/>
</dbReference>
<dbReference type="Proteomes" id="UP000799424">
    <property type="component" value="Unassembled WGS sequence"/>
</dbReference>
<dbReference type="EMBL" id="MU006216">
    <property type="protein sequence ID" value="KAF2832920.1"/>
    <property type="molecule type" value="Genomic_DNA"/>
</dbReference>
<dbReference type="Pfam" id="PF07250">
    <property type="entry name" value="Glyoxal_oxid_N"/>
    <property type="match status" value="1"/>
</dbReference>
<dbReference type="InterPro" id="IPR014756">
    <property type="entry name" value="Ig_E-set"/>
</dbReference>
<dbReference type="PANTHER" id="PTHR32208:SF56">
    <property type="entry name" value="GALACTOSE OXIDASE-RELATED"/>
    <property type="match status" value="1"/>
</dbReference>
<dbReference type="OrthoDB" id="2019572at2759"/>
<dbReference type="Gene3D" id="2.60.40.10">
    <property type="entry name" value="Immunoglobulins"/>
    <property type="match status" value="1"/>
</dbReference>
<dbReference type="InterPro" id="IPR006652">
    <property type="entry name" value="Kelch_1"/>
</dbReference>
<dbReference type="InterPro" id="IPR011043">
    <property type="entry name" value="Gal_Oxase/kelch_b-propeller"/>
</dbReference>
<keyword evidence="6" id="KW-1185">Reference proteome</keyword>
<organism evidence="5 6">
    <name type="scientific">Ophiobolus disseminans</name>
    <dbReference type="NCBI Taxonomy" id="1469910"/>
    <lineage>
        <taxon>Eukaryota</taxon>
        <taxon>Fungi</taxon>
        <taxon>Dikarya</taxon>
        <taxon>Ascomycota</taxon>
        <taxon>Pezizomycotina</taxon>
        <taxon>Dothideomycetes</taxon>
        <taxon>Pleosporomycetidae</taxon>
        <taxon>Pleosporales</taxon>
        <taxon>Pleosporineae</taxon>
        <taxon>Phaeosphaeriaceae</taxon>
        <taxon>Ophiobolus</taxon>
    </lineage>
</organism>
<accession>A0A6A7AHZ4</accession>
<dbReference type="InterPro" id="IPR009880">
    <property type="entry name" value="Glyoxal_oxidase_N"/>
</dbReference>
<protein>
    <submittedName>
        <fullName evidence="5">Galactose oxidase</fullName>
    </submittedName>
</protein>
<evidence type="ECO:0000256" key="2">
    <source>
        <dbReference type="SAM" id="MobiDB-lite"/>
    </source>
</evidence>
<keyword evidence="1 3" id="KW-0732">Signal</keyword>
<dbReference type="AlphaFoldDB" id="A0A6A7AHZ4"/>
<evidence type="ECO:0000313" key="5">
    <source>
        <dbReference type="EMBL" id="KAF2832920.1"/>
    </source>
</evidence>
<dbReference type="Pfam" id="PF09118">
    <property type="entry name" value="GO-like_E_set"/>
    <property type="match status" value="1"/>
</dbReference>
<dbReference type="Gene3D" id="2.130.10.80">
    <property type="entry name" value="Galactose oxidase/kelch, beta-propeller"/>
    <property type="match status" value="1"/>
</dbReference>
<gene>
    <name evidence="5" type="ORF">CC86DRAFT_1987</name>
</gene>
<feature type="domain" description="Apple" evidence="4">
    <location>
        <begin position="123"/>
        <end position="212"/>
    </location>
</feature>
<dbReference type="InterPro" id="IPR003609">
    <property type="entry name" value="Pan_app"/>
</dbReference>
<dbReference type="InterPro" id="IPR015202">
    <property type="entry name" value="GO-like_E_set"/>
</dbReference>
<evidence type="ECO:0000256" key="1">
    <source>
        <dbReference type="ARBA" id="ARBA00022729"/>
    </source>
</evidence>
<sequence>MKLSITTHIVLSGALCASVSNASRLPRAVLEKCPSGERSSLLIKNRIYNICPGTDYWSPNIQVLTNTVNVDACVTRCSEVEGCAKASYNLKLKTCYLKGDPAAPIWFDTADLDTIRVGNVPQCPGGERSIDVNGSKFTVCPATDYWSPNIQEIRNIANVDACVRECARNTSACEKASYNSKIQTCYLKGKPASPVWFATTDLDTLRFVKGQAPAPQPTPVPAPNPGPNPVPNPVGKHSGRWGNVFPLPVIPVAGYVVPEWPESNRLLFWSAWATNKFSLWSPPNGYTQFADYNYKTGVVSQRTVSNTRHDMFCPGISSLADGRIVISGGTNAEATSIYEPATNQFVRGPDMKIPRGYQTSVTLSDGRVFTIGGSFSGARGDKIGEVFDPRTNAWSTLPGARVEPLLTSYDWEGDWRTDNHAWLFPWSNGSVFHAGPSKGMHWYGTTGSGSVQDAGIRDPEADAMCGIHVMFDIGKIFSAGGSQSYTASPATSRAHVITITEAFKAPTVERLPNMNDPRGFANVVVLPNGQVLVLGGQRVSRVFQDDESVLTPELFDPATKTFRRLAPEAEPRNYHAIAILLGDGRVFTGGGGMCGNLAPGQSEQYCNRAIDHQNGQIFTPPYLLNDDGSLAMRPIIFSVESNGFNEGRTVKVGSTIKVHMNYPEDHTFSLVRMGSVTHSVNSDQRRVPLKDAKKDAAAFTLKLPNDTGVLIPGFYYLFAMDARGVPSVAKTLQVVL</sequence>
<dbReference type="Pfam" id="PF01344">
    <property type="entry name" value="Kelch_1"/>
    <property type="match status" value="1"/>
</dbReference>
<evidence type="ECO:0000256" key="3">
    <source>
        <dbReference type="SAM" id="SignalP"/>
    </source>
</evidence>
<proteinExistence type="predicted"/>
<dbReference type="PANTHER" id="PTHR32208">
    <property type="entry name" value="SECRETED PROTEIN-RELATED"/>
    <property type="match status" value="1"/>
</dbReference>